<dbReference type="PANTHER" id="PTHR12526:SF635">
    <property type="entry name" value="GLYCOSYL TRANSFERASE GROUP 1"/>
    <property type="match status" value="1"/>
</dbReference>
<dbReference type="Pfam" id="PF13439">
    <property type="entry name" value="Glyco_transf_4"/>
    <property type="match status" value="1"/>
</dbReference>
<name>A0ABT8A7W1_9PROT</name>
<feature type="domain" description="Glycosyltransferase subfamily 4-like N-terminal" evidence="1">
    <location>
        <begin position="18"/>
        <end position="158"/>
    </location>
</feature>
<evidence type="ECO:0000313" key="3">
    <source>
        <dbReference type="Proteomes" id="UP001529369"/>
    </source>
</evidence>
<dbReference type="Pfam" id="PF13692">
    <property type="entry name" value="Glyco_trans_1_4"/>
    <property type="match status" value="1"/>
</dbReference>
<dbReference type="InterPro" id="IPR028098">
    <property type="entry name" value="Glyco_trans_4-like_N"/>
</dbReference>
<dbReference type="CDD" id="cd03811">
    <property type="entry name" value="GT4_GT28_WabH-like"/>
    <property type="match status" value="1"/>
</dbReference>
<sequence length="348" mass="36747">MTADAPLRIAHVMAGAPMGGAEAFFERLTAAQHAAGEQVLAVIRRDPGRAARLRAGGLAPVELPFGGFLDLRTTPRLRRALAEFRPQAVVSWANRASRFAGRVRRGGVPWPLIGRMGGYYDLKYYRHCDHIIGNTRDLRTWIIDQGWPAGRSHYVPNFAADLAGCAPAALPGQGPHLLALGRLHRNKGFDILLHALALLPGAQLSIGGEGPERPALEALAASLGLGGRVDFLGWRQDTGALLAACDVFVCSSRHEPLGNIILEAWSATRPVVAAAAQGPTELIRPGETGLLVPPEDPEALAAAIAGLLANPGRAGRLAAAGRAAFVAEHAAAPVLARWRAFLAGVSIR</sequence>
<keyword evidence="3" id="KW-1185">Reference proteome</keyword>
<comment type="caution">
    <text evidence="2">The sequence shown here is derived from an EMBL/GenBank/DDBJ whole genome shotgun (WGS) entry which is preliminary data.</text>
</comment>
<proteinExistence type="predicted"/>
<evidence type="ECO:0000313" key="2">
    <source>
        <dbReference type="EMBL" id="MDN3565913.1"/>
    </source>
</evidence>
<protein>
    <submittedName>
        <fullName evidence="2">Glycosyltransferase</fullName>
        <ecNumber evidence="2">2.4.-.-</ecNumber>
    </submittedName>
</protein>
<gene>
    <name evidence="2" type="ORF">QWZ14_16200</name>
</gene>
<reference evidence="3" key="1">
    <citation type="journal article" date="2019" name="Int. J. Syst. Evol. Microbiol.">
        <title>The Global Catalogue of Microorganisms (GCM) 10K type strain sequencing project: providing services to taxonomists for standard genome sequencing and annotation.</title>
        <authorList>
            <consortium name="The Broad Institute Genomics Platform"/>
            <consortium name="The Broad Institute Genome Sequencing Center for Infectious Disease"/>
            <person name="Wu L."/>
            <person name="Ma J."/>
        </authorList>
    </citation>
    <scope>NUCLEOTIDE SEQUENCE [LARGE SCALE GENOMIC DNA]</scope>
    <source>
        <strain evidence="3">CECT 7131</strain>
    </source>
</reference>
<accession>A0ABT8A7W1</accession>
<dbReference type="GO" id="GO:0016757">
    <property type="term" value="F:glycosyltransferase activity"/>
    <property type="evidence" value="ECO:0007669"/>
    <property type="project" value="UniProtKB-KW"/>
</dbReference>
<organism evidence="2 3">
    <name type="scientific">Paeniroseomonas aquatica</name>
    <dbReference type="NCBI Taxonomy" id="373043"/>
    <lineage>
        <taxon>Bacteria</taxon>
        <taxon>Pseudomonadati</taxon>
        <taxon>Pseudomonadota</taxon>
        <taxon>Alphaproteobacteria</taxon>
        <taxon>Acetobacterales</taxon>
        <taxon>Acetobacteraceae</taxon>
        <taxon>Paeniroseomonas</taxon>
    </lineage>
</organism>
<dbReference type="EMBL" id="JAUFPN010000153">
    <property type="protein sequence ID" value="MDN3565913.1"/>
    <property type="molecule type" value="Genomic_DNA"/>
</dbReference>
<dbReference type="RefSeq" id="WP_290317786.1">
    <property type="nucleotide sequence ID" value="NZ_JAUFPN010000153.1"/>
</dbReference>
<keyword evidence="2" id="KW-0808">Transferase</keyword>
<dbReference type="SUPFAM" id="SSF53756">
    <property type="entry name" value="UDP-Glycosyltransferase/glycogen phosphorylase"/>
    <property type="match status" value="1"/>
</dbReference>
<dbReference type="EC" id="2.4.-.-" evidence="2"/>
<dbReference type="Gene3D" id="3.40.50.2000">
    <property type="entry name" value="Glycogen Phosphorylase B"/>
    <property type="match status" value="2"/>
</dbReference>
<dbReference type="PANTHER" id="PTHR12526">
    <property type="entry name" value="GLYCOSYLTRANSFERASE"/>
    <property type="match status" value="1"/>
</dbReference>
<evidence type="ECO:0000259" key="1">
    <source>
        <dbReference type="Pfam" id="PF13439"/>
    </source>
</evidence>
<keyword evidence="2" id="KW-0328">Glycosyltransferase</keyword>
<dbReference type="Proteomes" id="UP001529369">
    <property type="component" value="Unassembled WGS sequence"/>
</dbReference>